<dbReference type="Pfam" id="PF01529">
    <property type="entry name" value="DHHC"/>
    <property type="match status" value="1"/>
</dbReference>
<evidence type="ECO:0000256" key="5">
    <source>
        <dbReference type="ARBA" id="ARBA00023136"/>
    </source>
</evidence>
<name>R7RZD8_STEHR</name>
<dbReference type="GO" id="GO:0016020">
    <property type="term" value="C:membrane"/>
    <property type="evidence" value="ECO:0007669"/>
    <property type="project" value="UniProtKB-SubCell"/>
</dbReference>
<organism evidence="14 15">
    <name type="scientific">Stereum hirsutum (strain FP-91666)</name>
    <name type="common">White-rot fungus</name>
    <dbReference type="NCBI Taxonomy" id="721885"/>
    <lineage>
        <taxon>Eukaryota</taxon>
        <taxon>Fungi</taxon>
        <taxon>Dikarya</taxon>
        <taxon>Basidiomycota</taxon>
        <taxon>Agaricomycotina</taxon>
        <taxon>Agaricomycetes</taxon>
        <taxon>Russulales</taxon>
        <taxon>Stereaceae</taxon>
        <taxon>Stereum</taxon>
    </lineage>
</organism>
<evidence type="ECO:0000256" key="1">
    <source>
        <dbReference type="ARBA" id="ARBA00004141"/>
    </source>
</evidence>
<accession>R7RZD8</accession>
<dbReference type="PANTHER" id="PTHR22883:SF23">
    <property type="entry name" value="PALMITOYLTRANSFERASE ZDHHC6"/>
    <property type="match status" value="1"/>
</dbReference>
<keyword evidence="2 11" id="KW-0808">Transferase</keyword>
<evidence type="ECO:0000256" key="9">
    <source>
        <dbReference type="ARBA" id="ARBA00038298"/>
    </source>
</evidence>
<dbReference type="GO" id="GO:0019706">
    <property type="term" value="F:protein-cysteine S-palmitoyltransferase activity"/>
    <property type="evidence" value="ECO:0007669"/>
    <property type="project" value="UniProtKB-EC"/>
</dbReference>
<comment type="catalytic activity">
    <reaction evidence="10 11">
        <text>L-cysteinyl-[protein] + hexadecanoyl-CoA = S-hexadecanoyl-L-cysteinyl-[protein] + CoA</text>
        <dbReference type="Rhea" id="RHEA:36683"/>
        <dbReference type="Rhea" id="RHEA-COMP:10131"/>
        <dbReference type="Rhea" id="RHEA-COMP:11032"/>
        <dbReference type="ChEBI" id="CHEBI:29950"/>
        <dbReference type="ChEBI" id="CHEBI:57287"/>
        <dbReference type="ChEBI" id="CHEBI:57379"/>
        <dbReference type="ChEBI" id="CHEBI:74151"/>
        <dbReference type="EC" id="2.3.1.225"/>
    </reaction>
</comment>
<keyword evidence="8 11" id="KW-0012">Acyltransferase</keyword>
<evidence type="ECO:0000259" key="13">
    <source>
        <dbReference type="Pfam" id="PF01529"/>
    </source>
</evidence>
<keyword evidence="7" id="KW-0449">Lipoprotein</keyword>
<keyword evidence="4 11" id="KW-1133">Transmembrane helix</keyword>
<dbReference type="GO" id="GO:0006612">
    <property type="term" value="P:protein targeting to membrane"/>
    <property type="evidence" value="ECO:0007669"/>
    <property type="project" value="TreeGrafter"/>
</dbReference>
<feature type="transmembrane region" description="Helical" evidence="11">
    <location>
        <begin position="477"/>
        <end position="503"/>
    </location>
</feature>
<keyword evidence="3 11" id="KW-0812">Transmembrane</keyword>
<feature type="region of interest" description="Disordered" evidence="12">
    <location>
        <begin position="162"/>
        <end position="361"/>
    </location>
</feature>
<reference evidence="15" key="1">
    <citation type="journal article" date="2012" name="Science">
        <title>The Paleozoic origin of enzymatic lignin decomposition reconstructed from 31 fungal genomes.</title>
        <authorList>
            <person name="Floudas D."/>
            <person name="Binder M."/>
            <person name="Riley R."/>
            <person name="Barry K."/>
            <person name="Blanchette R.A."/>
            <person name="Henrissat B."/>
            <person name="Martinez A.T."/>
            <person name="Otillar R."/>
            <person name="Spatafora J.W."/>
            <person name="Yadav J.S."/>
            <person name="Aerts A."/>
            <person name="Benoit I."/>
            <person name="Boyd A."/>
            <person name="Carlson A."/>
            <person name="Copeland A."/>
            <person name="Coutinho P.M."/>
            <person name="de Vries R.P."/>
            <person name="Ferreira P."/>
            <person name="Findley K."/>
            <person name="Foster B."/>
            <person name="Gaskell J."/>
            <person name="Glotzer D."/>
            <person name="Gorecki P."/>
            <person name="Heitman J."/>
            <person name="Hesse C."/>
            <person name="Hori C."/>
            <person name="Igarashi K."/>
            <person name="Jurgens J.A."/>
            <person name="Kallen N."/>
            <person name="Kersten P."/>
            <person name="Kohler A."/>
            <person name="Kuees U."/>
            <person name="Kumar T.K.A."/>
            <person name="Kuo A."/>
            <person name="LaButti K."/>
            <person name="Larrondo L.F."/>
            <person name="Lindquist E."/>
            <person name="Ling A."/>
            <person name="Lombard V."/>
            <person name="Lucas S."/>
            <person name="Lundell T."/>
            <person name="Martin R."/>
            <person name="McLaughlin D.J."/>
            <person name="Morgenstern I."/>
            <person name="Morin E."/>
            <person name="Murat C."/>
            <person name="Nagy L.G."/>
            <person name="Nolan M."/>
            <person name="Ohm R.A."/>
            <person name="Patyshakuliyeva A."/>
            <person name="Rokas A."/>
            <person name="Ruiz-Duenas F.J."/>
            <person name="Sabat G."/>
            <person name="Salamov A."/>
            <person name="Samejima M."/>
            <person name="Schmutz J."/>
            <person name="Slot J.C."/>
            <person name="St John F."/>
            <person name="Stenlid J."/>
            <person name="Sun H."/>
            <person name="Sun S."/>
            <person name="Syed K."/>
            <person name="Tsang A."/>
            <person name="Wiebenga A."/>
            <person name="Young D."/>
            <person name="Pisabarro A."/>
            <person name="Eastwood D.C."/>
            <person name="Martin F."/>
            <person name="Cullen D."/>
            <person name="Grigoriev I.V."/>
            <person name="Hibbett D.S."/>
        </authorList>
    </citation>
    <scope>NUCLEOTIDE SEQUENCE [LARGE SCALE GENOMIC DNA]</scope>
    <source>
        <strain evidence="15">FP-91666</strain>
    </source>
</reference>
<dbReference type="KEGG" id="shs:STEHIDRAFT_150768"/>
<evidence type="ECO:0000256" key="10">
    <source>
        <dbReference type="ARBA" id="ARBA00048048"/>
    </source>
</evidence>
<evidence type="ECO:0000256" key="3">
    <source>
        <dbReference type="ARBA" id="ARBA00022692"/>
    </source>
</evidence>
<gene>
    <name evidence="14" type="ORF">STEHIDRAFT_150768</name>
</gene>
<keyword evidence="5 11" id="KW-0472">Membrane</keyword>
<dbReference type="OMA" id="TEGNIWW"/>
<evidence type="ECO:0000256" key="2">
    <source>
        <dbReference type="ARBA" id="ARBA00022679"/>
    </source>
</evidence>
<feature type="transmembrane region" description="Helical" evidence="11">
    <location>
        <begin position="440"/>
        <end position="462"/>
    </location>
</feature>
<keyword evidence="15" id="KW-1185">Reference proteome</keyword>
<protein>
    <recommendedName>
        <fullName evidence="11">Palmitoyltransferase</fullName>
        <ecNumber evidence="11">2.3.1.225</ecNumber>
    </recommendedName>
</protein>
<evidence type="ECO:0000256" key="11">
    <source>
        <dbReference type="RuleBase" id="RU079119"/>
    </source>
</evidence>
<dbReference type="InterPro" id="IPR039859">
    <property type="entry name" value="PFA4/ZDH16/20/ERF2-like"/>
</dbReference>
<evidence type="ECO:0000256" key="12">
    <source>
        <dbReference type="SAM" id="MobiDB-lite"/>
    </source>
</evidence>
<dbReference type="InterPro" id="IPR001594">
    <property type="entry name" value="Palmitoyltrfase_DHHC"/>
</dbReference>
<feature type="transmembrane region" description="Helical" evidence="11">
    <location>
        <begin position="72"/>
        <end position="97"/>
    </location>
</feature>
<feature type="domain" description="Palmitoyltransferase DHHC" evidence="13">
    <location>
        <begin position="390"/>
        <end position="512"/>
    </location>
</feature>
<feature type="transmembrane region" description="Helical" evidence="11">
    <location>
        <begin position="30"/>
        <end position="52"/>
    </location>
</feature>
<feature type="compositionally biased region" description="Basic and acidic residues" evidence="12">
    <location>
        <begin position="278"/>
        <end position="294"/>
    </location>
</feature>
<comment type="domain">
    <text evidence="11">The DHHC domain is required for palmitoyltransferase activity.</text>
</comment>
<dbReference type="GO" id="GO:0005783">
    <property type="term" value="C:endoplasmic reticulum"/>
    <property type="evidence" value="ECO:0007669"/>
    <property type="project" value="TreeGrafter"/>
</dbReference>
<dbReference type="PROSITE" id="PS50216">
    <property type="entry name" value="DHHC"/>
    <property type="match status" value="1"/>
</dbReference>
<evidence type="ECO:0000256" key="7">
    <source>
        <dbReference type="ARBA" id="ARBA00023288"/>
    </source>
</evidence>
<evidence type="ECO:0000256" key="6">
    <source>
        <dbReference type="ARBA" id="ARBA00023139"/>
    </source>
</evidence>
<evidence type="ECO:0000313" key="15">
    <source>
        <dbReference type="Proteomes" id="UP000053927"/>
    </source>
</evidence>
<evidence type="ECO:0000256" key="4">
    <source>
        <dbReference type="ARBA" id="ARBA00022989"/>
    </source>
</evidence>
<feature type="compositionally biased region" description="Gly residues" evidence="12">
    <location>
        <begin position="350"/>
        <end position="359"/>
    </location>
</feature>
<dbReference type="OrthoDB" id="1436450at2759"/>
<comment type="subcellular location">
    <subcellularLocation>
        <location evidence="1">Membrane</location>
        <topology evidence="1">Multi-pass membrane protein</topology>
    </subcellularLocation>
</comment>
<dbReference type="EMBL" id="JH687399">
    <property type="protein sequence ID" value="EIM80198.1"/>
    <property type="molecule type" value="Genomic_DNA"/>
</dbReference>
<evidence type="ECO:0000256" key="8">
    <source>
        <dbReference type="ARBA" id="ARBA00023315"/>
    </source>
</evidence>
<dbReference type="GO" id="GO:0005794">
    <property type="term" value="C:Golgi apparatus"/>
    <property type="evidence" value="ECO:0007669"/>
    <property type="project" value="TreeGrafter"/>
</dbReference>
<proteinExistence type="inferred from homology"/>
<dbReference type="RefSeq" id="XP_007310804.1">
    <property type="nucleotide sequence ID" value="XM_007310742.1"/>
</dbReference>
<feature type="compositionally biased region" description="Basic and acidic residues" evidence="12">
    <location>
        <begin position="181"/>
        <end position="204"/>
    </location>
</feature>
<comment type="similarity">
    <text evidence="9">Belongs to the DHHC palmitoyltransferase family. PFA5 subfamily.</text>
</comment>
<feature type="compositionally biased region" description="Basic and acidic residues" evidence="12">
    <location>
        <begin position="319"/>
        <end position="332"/>
    </location>
</feature>
<evidence type="ECO:0000313" key="14">
    <source>
        <dbReference type="EMBL" id="EIM80198.1"/>
    </source>
</evidence>
<dbReference type="EC" id="2.3.1.225" evidence="11"/>
<keyword evidence="6" id="KW-0564">Palmitate</keyword>
<dbReference type="Proteomes" id="UP000053927">
    <property type="component" value="Unassembled WGS sequence"/>
</dbReference>
<dbReference type="GeneID" id="18800102"/>
<dbReference type="eggNOG" id="KOG1315">
    <property type="taxonomic scope" value="Eukaryota"/>
</dbReference>
<feature type="region of interest" description="Disordered" evidence="12">
    <location>
        <begin position="106"/>
        <end position="142"/>
    </location>
</feature>
<sequence length="613" mass="68320">MPRREAKGLSSIMSDVREKRARRAENRQPFFVLKLTVGICSAIIIYACYVYIGRLCVPMLKQSSGAMGSRAMGVAFLVVFILFAVMMIWSYVMVVLVPPGFAKDHASPSSQPAPSFPAPIPPSFSALSSPPSPAHTNAAQYIDPNVEETIGIPYERMATVGEWTDDPDAQRNGGVDVNGRGTEEGKEDGRREGKGMGVRGKEKLAVMNGKTNGNGNGRAPSPPHVDWEDDGYASDNFGPEHEYEHAHDLDLEPQRPPAAVVHAPPTDHRNGPTTNGNTHHDTRASRPRGGRGDDAPAVIDDGLFKITGKGHVSPSSASSRDRPSNSRRPTSDRRRRRDSHAQAAGHHAQNGGGQAGGVNGRVVGEGELEKGWRKEDLTRKPSNIAVLLPEYRYCRRCCIVRPPRAHHCRACGTCVLKYDHHCPWIGQCVGARNHKYFLDFVVWAVFFCFWTLSTLIALNVIAGNNSESGGTIDAQEIVLIGLSGLFGLFAFMMGLTHISLILTNRTTVEHMSMRSMKDRETEVLGRLWSWWQVGAKRRTKKAWDQEWGKIETDGNLWWAGSMRKNWEEVMGPVWWKWFLPIGPTDSGLEYPINPRFDEFGRWRPRREWPDELR</sequence>
<dbReference type="AlphaFoldDB" id="R7RZD8"/>
<feature type="compositionally biased region" description="Basic and acidic residues" evidence="12">
    <location>
        <begin position="238"/>
        <end position="253"/>
    </location>
</feature>
<dbReference type="PANTHER" id="PTHR22883">
    <property type="entry name" value="ZINC FINGER DHHC DOMAIN CONTAINING PROTEIN"/>
    <property type="match status" value="1"/>
</dbReference>